<dbReference type="EMBL" id="JBBWRZ010000007">
    <property type="protein sequence ID" value="KAK8232100.1"/>
    <property type="molecule type" value="Genomic_DNA"/>
</dbReference>
<name>A0ABR1YKT2_9PEZI</name>
<protein>
    <recommendedName>
        <fullName evidence="1">N-acetyltransferase domain-containing protein</fullName>
    </recommendedName>
</protein>
<dbReference type="Proteomes" id="UP001492380">
    <property type="component" value="Unassembled WGS sequence"/>
</dbReference>
<keyword evidence="3" id="KW-1185">Reference proteome</keyword>
<proteinExistence type="predicted"/>
<feature type="domain" description="N-acetyltransferase" evidence="1">
    <location>
        <begin position="136"/>
        <end position="182"/>
    </location>
</feature>
<evidence type="ECO:0000259" key="1">
    <source>
        <dbReference type="Pfam" id="PF00583"/>
    </source>
</evidence>
<evidence type="ECO:0000313" key="2">
    <source>
        <dbReference type="EMBL" id="KAK8232100.1"/>
    </source>
</evidence>
<reference evidence="2 3" key="1">
    <citation type="submission" date="2024-04" db="EMBL/GenBank/DDBJ databases">
        <title>Phyllosticta paracitricarpa is synonymous to the EU quarantine fungus P. citricarpa based on phylogenomic analyses.</title>
        <authorList>
            <consortium name="Lawrence Berkeley National Laboratory"/>
            <person name="Van Ingen-Buijs V.A."/>
            <person name="Van Westerhoven A.C."/>
            <person name="Haridas S."/>
            <person name="Skiadas P."/>
            <person name="Martin F."/>
            <person name="Groenewald J.Z."/>
            <person name="Crous P.W."/>
            <person name="Seidl M.F."/>
        </authorList>
    </citation>
    <scope>NUCLEOTIDE SEQUENCE [LARGE SCALE GENOMIC DNA]</scope>
    <source>
        <strain evidence="2 3">CBS 123374</strain>
    </source>
</reference>
<evidence type="ECO:0000313" key="3">
    <source>
        <dbReference type="Proteomes" id="UP001492380"/>
    </source>
</evidence>
<organism evidence="2 3">
    <name type="scientific">Phyllosticta capitalensis</name>
    <dbReference type="NCBI Taxonomy" id="121624"/>
    <lineage>
        <taxon>Eukaryota</taxon>
        <taxon>Fungi</taxon>
        <taxon>Dikarya</taxon>
        <taxon>Ascomycota</taxon>
        <taxon>Pezizomycotina</taxon>
        <taxon>Dothideomycetes</taxon>
        <taxon>Dothideomycetes incertae sedis</taxon>
        <taxon>Botryosphaeriales</taxon>
        <taxon>Phyllostictaceae</taxon>
        <taxon>Phyllosticta</taxon>
    </lineage>
</organism>
<gene>
    <name evidence="2" type="ORF">HDK90DRAFT_297481</name>
</gene>
<dbReference type="Pfam" id="PF00583">
    <property type="entry name" value="Acetyltransf_1"/>
    <property type="match status" value="1"/>
</dbReference>
<dbReference type="Gene3D" id="3.40.630.30">
    <property type="match status" value="1"/>
</dbReference>
<dbReference type="InterPro" id="IPR000182">
    <property type="entry name" value="GNAT_dom"/>
</dbReference>
<dbReference type="InterPro" id="IPR016181">
    <property type="entry name" value="Acyl_CoA_acyltransferase"/>
</dbReference>
<sequence>MPYSAQALPVLERFVDSGITKQHLEEASQLFSTHYATWGPLAATQLGPWAEAGKRVKMSPQRLKRECLAAAEEEGRLAGDGAAGAARTEGVVDVHNEYVRAFVICNGDGKSAPKVVDTESATGESTRLASSSQPERQIVGHVFATRWRDGQGRRVCWITQVVVHREWRRRGIATAMLRHIATASLTPASTAPTLFGVLSSHTATLRACVRAVTGLALPEGVDKSLIRALARPVMATAPVKYVREAELRTSLPVQADATTKESDDGSGAVLSAFTNFFVDHAEPNMARAIAMSEFGGVWPLGELDEGCEFLVLCCGSG</sequence>
<dbReference type="CDD" id="cd04301">
    <property type="entry name" value="NAT_SF"/>
    <property type="match status" value="1"/>
</dbReference>
<accession>A0ABR1YKT2</accession>
<comment type="caution">
    <text evidence="2">The sequence shown here is derived from an EMBL/GenBank/DDBJ whole genome shotgun (WGS) entry which is preliminary data.</text>
</comment>
<dbReference type="SUPFAM" id="SSF55729">
    <property type="entry name" value="Acyl-CoA N-acyltransferases (Nat)"/>
    <property type="match status" value="1"/>
</dbReference>